<dbReference type="InterPro" id="IPR010987">
    <property type="entry name" value="Glutathione-S-Trfase_C-like"/>
</dbReference>
<evidence type="ECO:0000259" key="3">
    <source>
        <dbReference type="PROSITE" id="PS50404"/>
    </source>
</evidence>
<sequence>MSSDEVQHLKEGDPEPTVNPDKFTLYDMHFCPFCQRVRYTLDYHQIPYDRILISPDSKPSWYLQRNSSGRVPLLLYKNEKHIQSNDIMKFVDEFKGTEASLLNVCGEEGFKKALDLASSIAHSRYKLCYTPDATKADADALKASLSNIDKAIMGPYLMGEELSLADLALFPFLNAWDIMMSRVLKVDSASGDSVETVASQWPNVVKYHQLMSQKPYIMKTAFHDNAFAEFLDTQMAKRPAVKS</sequence>
<evidence type="ECO:0000313" key="5">
    <source>
        <dbReference type="EMBL" id="JAP43843.1"/>
    </source>
</evidence>
<feature type="domain" description="GST N-terminal" evidence="3">
    <location>
        <begin position="21"/>
        <end position="99"/>
    </location>
</feature>
<dbReference type="InterPro" id="IPR004045">
    <property type="entry name" value="Glutathione_S-Trfase_N"/>
</dbReference>
<dbReference type="EMBL" id="GEEE01019382">
    <property type="protein sequence ID" value="JAP43843.1"/>
    <property type="molecule type" value="Transcribed_RNA"/>
</dbReference>
<dbReference type="PROSITE" id="PS50405">
    <property type="entry name" value="GST_CTER"/>
    <property type="match status" value="1"/>
</dbReference>
<comment type="similarity">
    <text evidence="2">Belongs to the GST superfamily. Omega family.</text>
</comment>
<dbReference type="Pfam" id="PF13417">
    <property type="entry name" value="GST_N_3"/>
    <property type="match status" value="1"/>
</dbReference>
<dbReference type="InterPro" id="IPR036249">
    <property type="entry name" value="Thioredoxin-like_sf"/>
</dbReference>
<organism evidence="5">
    <name type="scientific">Schistocephalus solidus</name>
    <name type="common">Tapeworm</name>
    <dbReference type="NCBI Taxonomy" id="70667"/>
    <lineage>
        <taxon>Eukaryota</taxon>
        <taxon>Metazoa</taxon>
        <taxon>Spiralia</taxon>
        <taxon>Lophotrochozoa</taxon>
        <taxon>Platyhelminthes</taxon>
        <taxon>Cestoda</taxon>
        <taxon>Eucestoda</taxon>
        <taxon>Diphyllobothriidea</taxon>
        <taxon>Diphyllobothriidae</taxon>
        <taxon>Schistocephalus</taxon>
    </lineage>
</organism>
<feature type="domain" description="GST C-terminal" evidence="4">
    <location>
        <begin position="77"/>
        <end position="235"/>
    </location>
</feature>
<dbReference type="AlphaFoldDB" id="A0A0X3NWV2"/>
<protein>
    <submittedName>
        <fullName evidence="5">Pyrimidodiazepine synthase</fullName>
    </submittedName>
</protein>
<gene>
    <name evidence="5" type="primary">SEPIA</name>
    <name evidence="5" type="ORF">TR120451</name>
</gene>
<dbReference type="InterPro" id="IPR036282">
    <property type="entry name" value="Glutathione-S-Trfase_C_sf"/>
</dbReference>
<dbReference type="PANTHER" id="PTHR43968">
    <property type="match status" value="1"/>
</dbReference>
<dbReference type="PROSITE" id="PS50404">
    <property type="entry name" value="GST_NTER"/>
    <property type="match status" value="1"/>
</dbReference>
<evidence type="ECO:0000256" key="2">
    <source>
        <dbReference type="ARBA" id="ARBA00011067"/>
    </source>
</evidence>
<comment type="similarity">
    <text evidence="1">Belongs to the GST superfamily. Mu family.</text>
</comment>
<dbReference type="PROSITE" id="PS51354">
    <property type="entry name" value="GLUTAREDOXIN_2"/>
    <property type="match status" value="1"/>
</dbReference>
<dbReference type="InterPro" id="IPR011767">
    <property type="entry name" value="GLR_AS"/>
</dbReference>
<evidence type="ECO:0000259" key="4">
    <source>
        <dbReference type="PROSITE" id="PS50405"/>
    </source>
</evidence>
<dbReference type="PROSITE" id="PS00195">
    <property type="entry name" value="GLUTAREDOXIN_1"/>
    <property type="match status" value="1"/>
</dbReference>
<dbReference type="GO" id="GO:0004364">
    <property type="term" value="F:glutathione transferase activity"/>
    <property type="evidence" value="ECO:0007669"/>
    <property type="project" value="UniProtKB-EC"/>
</dbReference>
<proteinExistence type="inferred from homology"/>
<dbReference type="Gene3D" id="1.20.1050.10">
    <property type="match status" value="1"/>
</dbReference>
<evidence type="ECO:0000256" key="1">
    <source>
        <dbReference type="ARBA" id="ARBA00005861"/>
    </source>
</evidence>
<dbReference type="InterPro" id="IPR050983">
    <property type="entry name" value="GST_Omega/HSP26"/>
</dbReference>
<dbReference type="SUPFAM" id="SSF52833">
    <property type="entry name" value="Thioredoxin-like"/>
    <property type="match status" value="1"/>
</dbReference>
<dbReference type="SUPFAM" id="SSF47616">
    <property type="entry name" value="GST C-terminal domain-like"/>
    <property type="match status" value="1"/>
</dbReference>
<name>A0A0X3NWV2_SCHSO</name>
<dbReference type="GO" id="GO:0005737">
    <property type="term" value="C:cytoplasm"/>
    <property type="evidence" value="ECO:0007669"/>
    <property type="project" value="TreeGrafter"/>
</dbReference>
<accession>A0A0X3NWV2</accession>
<dbReference type="PANTHER" id="PTHR43968:SF6">
    <property type="entry name" value="GLUTATHIONE S-TRANSFERASE OMEGA"/>
    <property type="match status" value="1"/>
</dbReference>
<dbReference type="InterPro" id="IPR040079">
    <property type="entry name" value="Glutathione_S-Trfase"/>
</dbReference>
<dbReference type="Pfam" id="PF13410">
    <property type="entry name" value="GST_C_2"/>
    <property type="match status" value="1"/>
</dbReference>
<dbReference type="Gene3D" id="3.40.30.10">
    <property type="entry name" value="Glutaredoxin"/>
    <property type="match status" value="1"/>
</dbReference>
<dbReference type="SFLD" id="SFLDS00019">
    <property type="entry name" value="Glutathione_Transferase_(cytos"/>
    <property type="match status" value="1"/>
</dbReference>
<reference evidence="5" key="1">
    <citation type="submission" date="2016-01" db="EMBL/GenBank/DDBJ databases">
        <title>Reference transcriptome for the parasite Schistocephalus solidus: insights into the molecular evolution of parasitism.</title>
        <authorList>
            <person name="Hebert F.O."/>
            <person name="Grambauer S."/>
            <person name="Barber I."/>
            <person name="Landry C.R."/>
            <person name="Aubin-Horth N."/>
        </authorList>
    </citation>
    <scope>NUCLEOTIDE SEQUENCE</scope>
</reference>